<evidence type="ECO:0000313" key="1">
    <source>
        <dbReference type="EMBL" id="TGB40234.1"/>
    </source>
</evidence>
<organism evidence="1 2">
    <name type="scientific">Mycolicibacterium peregrinum</name>
    <name type="common">Mycobacterium peregrinum</name>
    <dbReference type="NCBI Taxonomy" id="43304"/>
    <lineage>
        <taxon>Bacteria</taxon>
        <taxon>Bacillati</taxon>
        <taxon>Actinomycetota</taxon>
        <taxon>Actinomycetes</taxon>
        <taxon>Mycobacteriales</taxon>
        <taxon>Mycobacteriaceae</taxon>
        <taxon>Mycolicibacterium</taxon>
    </lineage>
</organism>
<dbReference type="InterPro" id="IPR036624">
    <property type="entry name" value="Hcp1-lik_sf"/>
</dbReference>
<proteinExistence type="predicted"/>
<dbReference type="Gene3D" id="2.30.110.20">
    <property type="entry name" value="Hcp1-like"/>
    <property type="match status" value="1"/>
</dbReference>
<dbReference type="PANTHER" id="PTHR36152:SF1">
    <property type="entry name" value="UBIQUITIN-LIKE DOMAIN-CONTAINING PROTEIN"/>
    <property type="match status" value="1"/>
</dbReference>
<evidence type="ECO:0000313" key="2">
    <source>
        <dbReference type="Proteomes" id="UP000297792"/>
    </source>
</evidence>
<keyword evidence="2" id="KW-1185">Reference proteome</keyword>
<dbReference type="InterPro" id="IPR008514">
    <property type="entry name" value="T6SS_Hcp"/>
</dbReference>
<dbReference type="PANTHER" id="PTHR36152">
    <property type="entry name" value="CYTOPLASMIC PROTEIN-RELATED"/>
    <property type="match status" value="1"/>
</dbReference>
<dbReference type="Proteomes" id="UP000297792">
    <property type="component" value="Unassembled WGS sequence"/>
</dbReference>
<protein>
    <submittedName>
        <fullName evidence="1">Type VI secretion system tube protein Hcp</fullName>
    </submittedName>
</protein>
<gene>
    <name evidence="1" type="ORF">EJD98_20275</name>
</gene>
<sequence length="171" mass="18326">MAVGNTGRTGRHPMSTEIFAKIGDIKGESVDARHPDEIDVVSFSWGVTNSGSAPSGGGGGAGKPAFQDLLIVHTIDSATPALLLTCATGRHLAQATVSHRKPGETQDYLTVKLSDVTITAVTQNGTEVQPYTETVTLRFGKVDLLYRRRRLDGSFDEGQHFTFDVRTNQPG</sequence>
<dbReference type="SUPFAM" id="SSF141452">
    <property type="entry name" value="Hcp1-like"/>
    <property type="match status" value="1"/>
</dbReference>
<dbReference type="EMBL" id="RWKA01000011">
    <property type="protein sequence ID" value="TGB40234.1"/>
    <property type="molecule type" value="Genomic_DNA"/>
</dbReference>
<dbReference type="InterPro" id="IPR053165">
    <property type="entry name" value="HSI-I_assembly_Hcp1"/>
</dbReference>
<dbReference type="AlphaFoldDB" id="A0A4Z0HX42"/>
<name>A0A4Z0HX42_MYCPR</name>
<comment type="caution">
    <text evidence="1">The sequence shown here is derived from an EMBL/GenBank/DDBJ whole genome shotgun (WGS) entry which is preliminary data.</text>
</comment>
<dbReference type="Pfam" id="PF05638">
    <property type="entry name" value="T6SS_HCP"/>
    <property type="match status" value="1"/>
</dbReference>
<reference evidence="1 2" key="1">
    <citation type="submission" date="2018-12" db="EMBL/GenBank/DDBJ databases">
        <title>Draft genome sequences of Mycolicibacterium peregrinum isolated from a pig with lymphadenitis and from soil on the same Japanese pig farm.</title>
        <authorList>
            <person name="Komatsu T."/>
            <person name="Ohya K."/>
            <person name="Sawai K."/>
            <person name="Odoi J.O."/>
            <person name="Otsu K."/>
            <person name="Ota A."/>
            <person name="Ito T."/>
            <person name="Kawai M."/>
            <person name="Maruyama F."/>
        </authorList>
    </citation>
    <scope>NUCLEOTIDE SEQUENCE [LARGE SCALE GENOMIC DNA]</scope>
    <source>
        <strain evidence="1 2">138</strain>
    </source>
</reference>
<accession>A0A4Z0HX42</accession>